<dbReference type="InterPro" id="IPR014743">
    <property type="entry name" value="Cl-channel_core"/>
</dbReference>
<keyword evidence="8" id="KW-0129">CBS domain</keyword>
<comment type="similarity">
    <text evidence="9">Belongs to the chloride channel (TC 2.A.49) family.</text>
</comment>
<comment type="caution">
    <text evidence="11">The sequence shown here is derived from an EMBL/GenBank/DDBJ whole genome shotgun (WGS) entry which is preliminary data.</text>
</comment>
<evidence type="ECO:0000256" key="3">
    <source>
        <dbReference type="ARBA" id="ARBA00022692"/>
    </source>
</evidence>
<dbReference type="Proteomes" id="UP001061958">
    <property type="component" value="Unassembled WGS sequence"/>
</dbReference>
<keyword evidence="6 9" id="KW-0472">Membrane</keyword>
<dbReference type="Pfam" id="PF00654">
    <property type="entry name" value="Voltage_CLC"/>
    <property type="match status" value="1"/>
</dbReference>
<evidence type="ECO:0000256" key="5">
    <source>
        <dbReference type="ARBA" id="ARBA00023065"/>
    </source>
</evidence>
<feature type="transmembrane region" description="Helical" evidence="9">
    <location>
        <begin position="542"/>
        <end position="563"/>
    </location>
</feature>
<dbReference type="GO" id="GO:0005247">
    <property type="term" value="F:voltage-gated chloride channel activity"/>
    <property type="evidence" value="ECO:0007669"/>
    <property type="project" value="TreeGrafter"/>
</dbReference>
<feature type="transmembrane region" description="Helical" evidence="9">
    <location>
        <begin position="304"/>
        <end position="325"/>
    </location>
</feature>
<dbReference type="EMBL" id="BQMJ01000014">
    <property type="protein sequence ID" value="GJQ10233.1"/>
    <property type="molecule type" value="Genomic_DNA"/>
</dbReference>
<comment type="subcellular location">
    <subcellularLocation>
        <location evidence="1 9">Membrane</location>
        <topology evidence="1 9">Multi-pass membrane protein</topology>
    </subcellularLocation>
</comment>
<dbReference type="SUPFAM" id="SSF54631">
    <property type="entry name" value="CBS-domain pair"/>
    <property type="match status" value="1"/>
</dbReference>
<dbReference type="InterPro" id="IPR001807">
    <property type="entry name" value="ClC"/>
</dbReference>
<keyword evidence="2 9" id="KW-0813">Transport</keyword>
<feature type="transmembrane region" description="Helical" evidence="9">
    <location>
        <begin position="245"/>
        <end position="268"/>
    </location>
</feature>
<keyword evidence="3 9" id="KW-0812">Transmembrane</keyword>
<dbReference type="Gene3D" id="1.10.3080.10">
    <property type="entry name" value="Clc chloride channel"/>
    <property type="match status" value="1"/>
</dbReference>
<evidence type="ECO:0000256" key="4">
    <source>
        <dbReference type="ARBA" id="ARBA00022989"/>
    </source>
</evidence>
<dbReference type="Pfam" id="PF00571">
    <property type="entry name" value="CBS"/>
    <property type="match status" value="2"/>
</dbReference>
<dbReference type="PROSITE" id="PS51371">
    <property type="entry name" value="CBS"/>
    <property type="match status" value="2"/>
</dbReference>
<feature type="transmembrane region" description="Helical" evidence="9">
    <location>
        <begin position="507"/>
        <end position="530"/>
    </location>
</feature>
<dbReference type="GO" id="GO:0005794">
    <property type="term" value="C:Golgi apparatus"/>
    <property type="evidence" value="ECO:0007669"/>
    <property type="project" value="TreeGrafter"/>
</dbReference>
<feature type="transmembrane region" description="Helical" evidence="9">
    <location>
        <begin position="274"/>
        <end position="292"/>
    </location>
</feature>
<reference evidence="11" key="1">
    <citation type="journal article" date="2022" name="Proc. Natl. Acad. Sci. U.S.A.">
        <title>Life cycle and functional genomics of the unicellular red alga Galdieria for elucidating algal and plant evolution and industrial use.</title>
        <authorList>
            <person name="Hirooka S."/>
            <person name="Itabashi T."/>
            <person name="Ichinose T.M."/>
            <person name="Onuma R."/>
            <person name="Fujiwara T."/>
            <person name="Yamashita S."/>
            <person name="Jong L.W."/>
            <person name="Tomita R."/>
            <person name="Iwane A.H."/>
            <person name="Miyagishima S.Y."/>
        </authorList>
    </citation>
    <scope>NUCLEOTIDE SEQUENCE</scope>
    <source>
        <strain evidence="11">NBRC 102759</strain>
    </source>
</reference>
<feature type="transmembrane region" description="Helical" evidence="9">
    <location>
        <begin position="200"/>
        <end position="224"/>
    </location>
</feature>
<keyword evidence="4 9" id="KW-1133">Transmembrane helix</keyword>
<evidence type="ECO:0000256" key="7">
    <source>
        <dbReference type="ARBA" id="ARBA00023214"/>
    </source>
</evidence>
<feature type="domain" description="CBS" evidence="10">
    <location>
        <begin position="746"/>
        <end position="800"/>
    </location>
</feature>
<gene>
    <name evidence="11" type="ORF">GpartN1_g2024.t1</name>
</gene>
<evidence type="ECO:0000256" key="6">
    <source>
        <dbReference type="ARBA" id="ARBA00023136"/>
    </source>
</evidence>
<dbReference type="AlphaFoldDB" id="A0A9C7PT28"/>
<feature type="transmembrane region" description="Helical" evidence="9">
    <location>
        <begin position="417"/>
        <end position="434"/>
    </location>
</feature>
<reference evidence="11" key="2">
    <citation type="submission" date="2022-01" db="EMBL/GenBank/DDBJ databases">
        <authorList>
            <person name="Hirooka S."/>
            <person name="Miyagishima S.Y."/>
        </authorList>
    </citation>
    <scope>NUCLEOTIDE SEQUENCE</scope>
    <source>
        <strain evidence="11">NBRC 102759</strain>
    </source>
</reference>
<keyword evidence="12" id="KW-1185">Reference proteome</keyword>
<evidence type="ECO:0000256" key="8">
    <source>
        <dbReference type="PROSITE-ProRule" id="PRU00703"/>
    </source>
</evidence>
<dbReference type="InterPro" id="IPR046342">
    <property type="entry name" value="CBS_dom_sf"/>
</dbReference>
<feature type="transmembrane region" description="Helical" evidence="9">
    <location>
        <begin position="119"/>
        <end position="139"/>
    </location>
</feature>
<protein>
    <recommendedName>
        <fullName evidence="9">Chloride channel protein</fullName>
    </recommendedName>
</protein>
<evidence type="ECO:0000259" key="10">
    <source>
        <dbReference type="PROSITE" id="PS51371"/>
    </source>
</evidence>
<dbReference type="SUPFAM" id="SSF81340">
    <property type="entry name" value="Clc chloride channel"/>
    <property type="match status" value="1"/>
</dbReference>
<feature type="transmembrane region" description="Helical" evidence="9">
    <location>
        <begin position="337"/>
        <end position="355"/>
    </location>
</feature>
<dbReference type="PANTHER" id="PTHR45711:SF6">
    <property type="entry name" value="CHLORIDE CHANNEL PROTEIN"/>
    <property type="match status" value="1"/>
</dbReference>
<dbReference type="Gene3D" id="3.10.580.10">
    <property type="entry name" value="CBS-domain"/>
    <property type="match status" value="1"/>
</dbReference>
<dbReference type="SMART" id="SM00116">
    <property type="entry name" value="CBS"/>
    <property type="match status" value="2"/>
</dbReference>
<feature type="transmembrane region" description="Helical" evidence="9">
    <location>
        <begin position="479"/>
        <end position="501"/>
    </location>
</feature>
<dbReference type="InterPro" id="IPR000644">
    <property type="entry name" value="CBS_dom"/>
</dbReference>
<accession>A0A9C7PT28</accession>
<proteinExistence type="inferred from homology"/>
<evidence type="ECO:0000256" key="1">
    <source>
        <dbReference type="ARBA" id="ARBA00004141"/>
    </source>
</evidence>
<dbReference type="GO" id="GO:0005886">
    <property type="term" value="C:plasma membrane"/>
    <property type="evidence" value="ECO:0007669"/>
    <property type="project" value="TreeGrafter"/>
</dbReference>
<dbReference type="PANTHER" id="PTHR45711">
    <property type="entry name" value="CHLORIDE CHANNEL PROTEIN"/>
    <property type="match status" value="1"/>
</dbReference>
<evidence type="ECO:0000256" key="9">
    <source>
        <dbReference type="RuleBase" id="RU361221"/>
    </source>
</evidence>
<sequence length="800" mass="88122">MAEEKVPIWNLWNNKKSYGICRNSNSSIVPFPENVSGESEDFARGSRTSSLFHKLPISSKYVGEYKKTSSKRLRSVSRDRGPDCQGDFRVIDWPNESNKIKIRNGYGEKSWTSNTRKNFAVALLLTTVGLLMGFLAAYLDIAVEWLSDLKFGVCNMAVFLNWATCCEGTSSLDTCSTFSRWSTTLQLQNIFSGWSATVDFLLYCVISLIYTCIGAILVITLAPYAAGSGIPEVKAILNGVVMKGFLSSLTFIVKMLGVSLAVAAGLSAGKEGPYVHLGCCLCALLCSFFPLIRHDGRLYRELLACASAAGVAVAFGAPVGGVLFSLEEVSTYFSSQVLWHAFYCAFVAAMTLKVMNPYYNGKTVIFEIPSNLPWNWFEIVFFALTGAVGGILGTVFIRTNLLWMKLKEKHGFFKRHPIGEILLVTLGTCVLFYFSDFLSGSNSEILTSLFNECSDDTQELDDIAKRNEAYLCSIKNSKYVALALLVGTFLKLFTAVITFGIKLPTGIFIPSLTVGGLCGRLIGVLVKGAVTKYPKFALFRECLLSSSCVSPAIYAVTGAAAMLGGVTRVSVSLVVIMMELTNGLHYLLPIMIAVLVSKWVGDVLHVDSIYELYIKIKRYPYLRSNPPNENSRTGWISVRSIMHTPVVCITSNSFRLSDLERLITEYKYWNFPIITSFEENAIVGSVSREAIAFVLGLCHRDNLASRDPRVHFSPPSHLSNLHEAYSILNTNSSSLEDFALELGSIMDFFTLTIPDNTPVVKVIEAFQNTGARVGWLLNGGKLSGVISKKDIIQFMDTMSS</sequence>
<keyword evidence="5 9" id="KW-0406">Ion transport</keyword>
<name>A0A9C7PT28_9RHOD</name>
<dbReference type="GO" id="GO:0005769">
    <property type="term" value="C:early endosome"/>
    <property type="evidence" value="ECO:0007669"/>
    <property type="project" value="TreeGrafter"/>
</dbReference>
<evidence type="ECO:0000313" key="11">
    <source>
        <dbReference type="EMBL" id="GJQ10233.1"/>
    </source>
</evidence>
<feature type="transmembrane region" description="Helical" evidence="9">
    <location>
        <begin position="376"/>
        <end position="397"/>
    </location>
</feature>
<organism evidence="11 12">
    <name type="scientific">Galdieria partita</name>
    <dbReference type="NCBI Taxonomy" id="83374"/>
    <lineage>
        <taxon>Eukaryota</taxon>
        <taxon>Rhodophyta</taxon>
        <taxon>Bangiophyceae</taxon>
        <taxon>Galdieriales</taxon>
        <taxon>Galdieriaceae</taxon>
        <taxon>Galdieria</taxon>
    </lineage>
</organism>
<dbReference type="OrthoDB" id="44789at2759"/>
<evidence type="ECO:0000256" key="2">
    <source>
        <dbReference type="ARBA" id="ARBA00022448"/>
    </source>
</evidence>
<feature type="transmembrane region" description="Helical" evidence="9">
    <location>
        <begin position="583"/>
        <end position="601"/>
    </location>
</feature>
<dbReference type="PRINTS" id="PR00762">
    <property type="entry name" value="CLCHANNEL"/>
</dbReference>
<evidence type="ECO:0000313" key="12">
    <source>
        <dbReference type="Proteomes" id="UP001061958"/>
    </source>
</evidence>
<feature type="domain" description="CBS" evidence="10">
    <location>
        <begin position="642"/>
        <end position="705"/>
    </location>
</feature>
<keyword evidence="7 9" id="KW-0868">Chloride</keyword>